<organism evidence="3 4">
    <name type="scientific">Prorocentrum cordatum</name>
    <dbReference type="NCBI Taxonomy" id="2364126"/>
    <lineage>
        <taxon>Eukaryota</taxon>
        <taxon>Sar</taxon>
        <taxon>Alveolata</taxon>
        <taxon>Dinophyceae</taxon>
        <taxon>Prorocentrales</taxon>
        <taxon>Prorocentraceae</taxon>
        <taxon>Prorocentrum</taxon>
    </lineage>
</organism>
<protein>
    <recommendedName>
        <fullName evidence="2">Wbp11/ELF5/Saf1 N-terminal domain-containing protein</fullName>
    </recommendedName>
</protein>
<dbReference type="Proteomes" id="UP001189429">
    <property type="component" value="Unassembled WGS sequence"/>
</dbReference>
<feature type="domain" description="Wbp11/ELF5/Saf1 N-terminal" evidence="2">
    <location>
        <begin position="15"/>
        <end position="96"/>
    </location>
</feature>
<feature type="compositionally biased region" description="Low complexity" evidence="1">
    <location>
        <begin position="172"/>
        <end position="184"/>
    </location>
</feature>
<feature type="compositionally biased region" description="Pro residues" evidence="1">
    <location>
        <begin position="348"/>
        <end position="358"/>
    </location>
</feature>
<evidence type="ECO:0000313" key="4">
    <source>
        <dbReference type="Proteomes" id="UP001189429"/>
    </source>
</evidence>
<feature type="compositionally biased region" description="Low complexity" evidence="1">
    <location>
        <begin position="390"/>
        <end position="401"/>
    </location>
</feature>
<dbReference type="Pfam" id="PF09429">
    <property type="entry name" value="Wbp11"/>
    <property type="match status" value="1"/>
</dbReference>
<evidence type="ECO:0000259" key="2">
    <source>
        <dbReference type="Pfam" id="PF09429"/>
    </source>
</evidence>
<dbReference type="Pfam" id="PF12622">
    <property type="entry name" value="NpwBP"/>
    <property type="match status" value="1"/>
</dbReference>
<dbReference type="InterPro" id="IPR019007">
    <property type="entry name" value="Wbp11/ELF5/Saf1_N"/>
</dbReference>
<feature type="region of interest" description="Disordered" evidence="1">
    <location>
        <begin position="343"/>
        <end position="401"/>
    </location>
</feature>
<gene>
    <name evidence="3" type="ORF">PCOR1329_LOCUS29190</name>
</gene>
<proteinExistence type="predicted"/>
<keyword evidence="4" id="KW-1185">Reference proteome</keyword>
<feature type="compositionally biased region" description="Basic residues" evidence="1">
    <location>
        <begin position="27"/>
        <end position="40"/>
    </location>
</feature>
<feature type="compositionally biased region" description="Pro residues" evidence="1">
    <location>
        <begin position="201"/>
        <end position="218"/>
    </location>
</feature>
<name>A0ABN9SF41_9DINO</name>
<feature type="compositionally biased region" description="Basic and acidic residues" evidence="1">
    <location>
        <begin position="150"/>
        <end position="168"/>
    </location>
</feature>
<dbReference type="EMBL" id="CAUYUJ010010946">
    <property type="protein sequence ID" value="CAK0830579.1"/>
    <property type="molecule type" value="Genomic_DNA"/>
</dbReference>
<feature type="compositionally biased region" description="Pro residues" evidence="1">
    <location>
        <begin position="228"/>
        <end position="315"/>
    </location>
</feature>
<feature type="region of interest" description="Disordered" evidence="1">
    <location>
        <begin position="135"/>
        <end position="329"/>
    </location>
</feature>
<evidence type="ECO:0000256" key="1">
    <source>
        <dbReference type="SAM" id="MobiDB-lite"/>
    </source>
</evidence>
<reference evidence="3" key="1">
    <citation type="submission" date="2023-10" db="EMBL/GenBank/DDBJ databases">
        <authorList>
            <person name="Chen Y."/>
            <person name="Shah S."/>
            <person name="Dougan E. K."/>
            <person name="Thang M."/>
            <person name="Chan C."/>
        </authorList>
    </citation>
    <scope>NUCLEOTIDE SEQUENCE [LARGE SCALE GENOMIC DNA]</scope>
</reference>
<feature type="compositionally biased region" description="Acidic residues" evidence="1">
    <location>
        <begin position="185"/>
        <end position="200"/>
    </location>
</feature>
<accession>A0ABN9SF41</accession>
<sequence length="465" mass="49054">MGKNKKNVMHDAAGKKIMHPADAIRKQAKKRRLEKVKKERHQNFEKKLLSMNPEDIESDIRDFKDELERKKASKQDISKWKTDKLNRLEVNFKKLKEKIVDKAKERAARPRGAHEIDFEELKIFRKYSVFYHPVTNPYGAPPTGQILMYRHPDGSTKREPPELSDEKLAAVAEDQAGAGSASGEDGSEEDSGSEDEDDEPMLPPALPGAPAELPPGLPPLIGAGLPPGGLPPQALPALPPGLPPGVALPPLPLGQPPLPSGQPPLPRGPALPPGQPPLPPGQPPLPLGQPPLPLGQPPLPLGQPPLPPGMPPLPVGPLGAGTGPLSKDAFAAEMAQAGLCAPVAALRPPGPPGPPTRPSPRTGGTVAASPSVTVSDLPAGAKPPPPPPKKAAAPKPLPKAATFFTPTNLRTKKVSQVAGGVLQASSSSLSMAKRKEVLLREVPTVGQAPSIDDAFKDFMSQMDDD</sequence>
<comment type="caution">
    <text evidence="3">The sequence shown here is derived from an EMBL/GenBank/DDBJ whole genome shotgun (WGS) entry which is preliminary data.</text>
</comment>
<feature type="region of interest" description="Disordered" evidence="1">
    <location>
        <begin position="27"/>
        <end position="50"/>
    </location>
</feature>
<evidence type="ECO:0000313" key="3">
    <source>
        <dbReference type="EMBL" id="CAK0830579.1"/>
    </source>
</evidence>